<evidence type="ECO:0000256" key="3">
    <source>
        <dbReference type="SAM" id="SignalP"/>
    </source>
</evidence>
<dbReference type="Gene3D" id="3.40.50.1820">
    <property type="entry name" value="alpha/beta hydrolase"/>
    <property type="match status" value="1"/>
</dbReference>
<feature type="signal peptide" evidence="3">
    <location>
        <begin position="1"/>
        <end position="21"/>
    </location>
</feature>
<dbReference type="Proteomes" id="UP000282832">
    <property type="component" value="Unassembled WGS sequence"/>
</dbReference>
<keyword evidence="7" id="KW-1185">Reference proteome</keyword>
<feature type="chain" id="PRO_5019453469" description="Pectinesterase" evidence="3">
    <location>
        <begin position="22"/>
        <end position="640"/>
    </location>
</feature>
<evidence type="ECO:0008006" key="8">
    <source>
        <dbReference type="Google" id="ProtNLM"/>
    </source>
</evidence>
<proteinExistence type="predicted"/>
<dbReference type="SUPFAM" id="SSF53474">
    <property type="entry name" value="alpha/beta-Hydrolases"/>
    <property type="match status" value="1"/>
</dbReference>
<dbReference type="Gene3D" id="2.160.20.10">
    <property type="entry name" value="Single-stranded right-handed beta-helix, Pectin lyase-like"/>
    <property type="match status" value="1"/>
</dbReference>
<dbReference type="Pfam" id="PF01095">
    <property type="entry name" value="Pectinesterase"/>
    <property type="match status" value="1"/>
</dbReference>
<evidence type="ECO:0000259" key="5">
    <source>
        <dbReference type="Pfam" id="PF20434"/>
    </source>
</evidence>
<dbReference type="RefSeq" id="WP_127804456.1">
    <property type="nucleotide sequence ID" value="NZ_SACY01000004.1"/>
</dbReference>
<sequence length="640" mass="72482">MKKLLLLLILPFALFSQNLQGITGIRDHSYNNQDALKNDQKAVPDLTLGVHLLQNPVDSVINFSYKKIGERELKMDYYGSKTNHNLPALLFIHGGGWRTGDKSQHRELAKSLADKGFRVFLIEYRLSTEALYPAAMLDVHDGLRFLFEQSKKFHVDVNQISVAGFSAGGQMAALLGSTWDETLYGKHSAAFKIHSVIDLDGILAYIHPESGEGDDSKKLSAATQYFGYNKKDGAKIWNEASALNHVSKKDPAVLFINSGVDRMHAGREDFRKKMHDLHIKTRVYTFEKSPHSFLLYAQWMEKVANLMANFMNQDHQILVVDPKGKNTFKTIQKAIEFAKSGNEIFIKNGLYQEKLFIDSTKAFLKIRGESRNKVVVKFAQARDMWRCSNPDDYGAGTLNIKGHDIQIESITFINDYGLLNKEDKVIPCLNESGKELVTTVQKYALPREKGEKEGEKIVRADGHQFAMRSMPGATRLAFENCTFVSGGGDTVSPWDVEKGLYYFKNCSFEGHVDMYCPRGNALAENCEFICHNMSAAIWHDGSAKEGDRSIIKNSSFRGDKGYKLGRYHREAQIYLLGCTFDENMADAPIYQSGDRKLQWGHRIFFNGNKGAVTDWLKDNTNLKAEEVSFKTFFGENWMFY</sequence>
<keyword evidence="1" id="KW-0378">Hydrolase</keyword>
<gene>
    <name evidence="6" type="ORF">EOJ36_08740</name>
</gene>
<dbReference type="GO" id="GO:0030599">
    <property type="term" value="F:pectinesterase activity"/>
    <property type="evidence" value="ECO:0007669"/>
    <property type="project" value="InterPro"/>
</dbReference>
<evidence type="ECO:0000256" key="2">
    <source>
        <dbReference type="ARBA" id="ARBA00023085"/>
    </source>
</evidence>
<dbReference type="AlphaFoldDB" id="A0A437PNW8"/>
<dbReference type="InterPro" id="IPR011050">
    <property type="entry name" value="Pectin_lyase_fold/virulence"/>
</dbReference>
<evidence type="ECO:0000313" key="7">
    <source>
        <dbReference type="Proteomes" id="UP000282832"/>
    </source>
</evidence>
<keyword evidence="2" id="KW-0063">Aspartyl esterase</keyword>
<dbReference type="PANTHER" id="PTHR48081">
    <property type="entry name" value="AB HYDROLASE SUPERFAMILY PROTEIN C4A8.06C"/>
    <property type="match status" value="1"/>
</dbReference>
<accession>A0A437PNW8</accession>
<keyword evidence="3" id="KW-0732">Signal</keyword>
<dbReference type="Pfam" id="PF20434">
    <property type="entry name" value="BD-FAE"/>
    <property type="match status" value="1"/>
</dbReference>
<dbReference type="InterPro" id="IPR049492">
    <property type="entry name" value="BD-FAE-like_dom"/>
</dbReference>
<feature type="domain" description="BD-FAE-like" evidence="5">
    <location>
        <begin position="77"/>
        <end position="262"/>
    </location>
</feature>
<dbReference type="InterPro" id="IPR029058">
    <property type="entry name" value="AB_hydrolase_fold"/>
</dbReference>
<organism evidence="6 7">
    <name type="scientific">Sandaracinomonas limnophila</name>
    <dbReference type="NCBI Taxonomy" id="1862386"/>
    <lineage>
        <taxon>Bacteria</taxon>
        <taxon>Pseudomonadati</taxon>
        <taxon>Bacteroidota</taxon>
        <taxon>Cytophagia</taxon>
        <taxon>Cytophagales</taxon>
        <taxon>Flectobacillaceae</taxon>
        <taxon>Sandaracinomonas</taxon>
    </lineage>
</organism>
<comment type="caution">
    <text evidence="6">The sequence shown here is derived from an EMBL/GenBank/DDBJ whole genome shotgun (WGS) entry which is preliminary data.</text>
</comment>
<dbReference type="OrthoDB" id="9777975at2"/>
<dbReference type="SUPFAM" id="SSF51126">
    <property type="entry name" value="Pectin lyase-like"/>
    <property type="match status" value="1"/>
</dbReference>
<protein>
    <recommendedName>
        <fullName evidence="8">Pectinesterase</fullName>
    </recommendedName>
</protein>
<name>A0A437PNW8_9BACT</name>
<evidence type="ECO:0000256" key="1">
    <source>
        <dbReference type="ARBA" id="ARBA00022801"/>
    </source>
</evidence>
<feature type="domain" description="Pectinesterase catalytic" evidence="4">
    <location>
        <begin position="319"/>
        <end position="418"/>
    </location>
</feature>
<reference evidence="6 7" key="1">
    <citation type="submission" date="2019-01" db="EMBL/GenBank/DDBJ databases">
        <authorList>
            <person name="Chen W.-M."/>
        </authorList>
    </citation>
    <scope>NUCLEOTIDE SEQUENCE [LARGE SCALE GENOMIC DNA]</scope>
    <source>
        <strain evidence="6 7">FSY-15</strain>
    </source>
</reference>
<dbReference type="GO" id="GO:0042545">
    <property type="term" value="P:cell wall modification"/>
    <property type="evidence" value="ECO:0007669"/>
    <property type="project" value="InterPro"/>
</dbReference>
<dbReference type="EMBL" id="SACY01000004">
    <property type="protein sequence ID" value="RVU24003.1"/>
    <property type="molecule type" value="Genomic_DNA"/>
</dbReference>
<dbReference type="InterPro" id="IPR050300">
    <property type="entry name" value="GDXG_lipolytic_enzyme"/>
</dbReference>
<evidence type="ECO:0000313" key="6">
    <source>
        <dbReference type="EMBL" id="RVU24003.1"/>
    </source>
</evidence>
<evidence type="ECO:0000259" key="4">
    <source>
        <dbReference type="Pfam" id="PF01095"/>
    </source>
</evidence>
<dbReference type="InterPro" id="IPR012334">
    <property type="entry name" value="Pectin_lyas_fold"/>
</dbReference>
<dbReference type="InterPro" id="IPR000070">
    <property type="entry name" value="Pectinesterase_cat"/>
</dbReference>